<dbReference type="GO" id="GO:0071555">
    <property type="term" value="P:cell wall organization"/>
    <property type="evidence" value="ECO:0007669"/>
    <property type="project" value="UniProtKB-KW"/>
</dbReference>
<comment type="caution">
    <text evidence="9">The sequence shown here is derived from an EMBL/GenBank/DDBJ whole genome shotgun (WGS) entry which is preliminary data.</text>
</comment>
<dbReference type="PANTHER" id="PTHR31889:SF36">
    <property type="entry name" value="FUCOSYLTRANSFERASE"/>
    <property type="match status" value="1"/>
</dbReference>
<evidence type="ECO:0000313" key="9">
    <source>
        <dbReference type="EMBL" id="MQM06761.1"/>
    </source>
</evidence>
<protein>
    <recommendedName>
        <fullName evidence="11">Fucosyltransferase</fullName>
    </recommendedName>
</protein>
<dbReference type="OrthoDB" id="671678at2759"/>
<dbReference type="GO" id="GO:0016020">
    <property type="term" value="C:membrane"/>
    <property type="evidence" value="ECO:0007669"/>
    <property type="project" value="InterPro"/>
</dbReference>
<evidence type="ECO:0000256" key="6">
    <source>
        <dbReference type="ARBA" id="ARBA00023180"/>
    </source>
</evidence>
<feature type="compositionally biased region" description="Low complexity" evidence="8">
    <location>
        <begin position="1"/>
        <end position="10"/>
    </location>
</feature>
<keyword evidence="5" id="KW-0333">Golgi apparatus</keyword>
<keyword evidence="3" id="KW-0328">Glycosyltransferase</keyword>
<evidence type="ECO:0000256" key="1">
    <source>
        <dbReference type="ARBA" id="ARBA00004555"/>
    </source>
</evidence>
<comment type="similarity">
    <text evidence="2">Belongs to the glycosyltransferase 37 family.</text>
</comment>
<sequence length="1202" mass="133875">MSPSSSFTSSGPRLPEDSLAGGSPSENFSSSFEVSSSSCPFERTIISEASRPDVQASGPTEESSILHVSPGSYVPRKPSSHTSGCRRLADNVADARCEIESETFKWIRNHLGLVLLEHSTVYANKHLRAHYSMENGVCLYSEAVRSVVGFLAACALAEVLPTTRLCFYCFSVKAFGDWLYFAARSGRQILGRIPSSIPNWKRNFVFIHCPSGWPFPTTWSAINIRYKAFRSPNLVESELWEFEPLQALEPSEKLFELIAEAERAMADKGTSLAPPARKSVGPSLAEVAERELMSSRGKKKVSRGAKRARPTETEVPIVAPDSAPLKEQRIPETTGLSKRPRPSADRSVDVTTSVASQLRSSGHTGGLSAIEWGRQVLSAEAKVPTSGVRSSQIIEDFYSSVQGVMAQFKGILYRVETSRASAKARLIEVGRKLVAEKDLRAKEAERANKAEARADKLLNWWPTSVQKAIVEAVAEYRESDELKAEVVKLFRQGYDFCLKHVREHFPNIDVSKVVLDEEDDEKADDDNQDESIAAVVNDALATAVEGILEANVDDIIAGQPTVPVSEETHFGSGDVVSDLAAPSRRYRPSVLDECLSDLVQRTTTSISCAEETMLENLGSAHAEVTTEVLLAECPPRGLGGETLRRSCQSLAEQNGLAWGRTAYLRLWSIMAIVVFTATVINPVISEHYFIRVVRHVTNAPGSTSSAPSSTSASSEEEFVADLKRSARGATRDKYLGGLLAADFDETTCLSRFQSAMYRKRSPHKPSRQLVRRLRRYEEHHRRCAPHTVLYNRTLQLVGVEASPETEPDCQYIVWAAYCGLGNRMLSLVSTFLYALLTDRVLLVDPGQDLPGLFCEPFPDTTWLVPPDFPIPKLEEFGRRNKDSYVRLLHKKKIAAGRSPPPFVYIHLGDDYDVEEMHFFCESDQAALQKVPWLLLRTDLYLVPAFFLNRDFEPELTRLFPETETVFHHLGRYLFHPTDKVWGMITRYYRGYLAAARERLGVQIRIFDDKDAPFEVVSEQVINCLHKEKLLAGVDTNASSSAGATAADPKKTTVVLLTSLHTGYLEKIREMYWMHPAAGGAVVSVHQPTHEEWQQTGKESHDEKAWAEISLLSFADVLVTSARSTFGYIAQGLAGIKPWVLMEVKKGKIPEPTCVREASMEPCFLKATWYVCREKRNGDNGKVLPYVRHCLDFGFGIKLFDRN</sequence>
<feature type="region of interest" description="Disordered" evidence="8">
    <location>
        <begin position="48"/>
        <end position="84"/>
    </location>
</feature>
<evidence type="ECO:0000256" key="8">
    <source>
        <dbReference type="SAM" id="MobiDB-lite"/>
    </source>
</evidence>
<keyword evidence="6" id="KW-0325">Glycoprotein</keyword>
<evidence type="ECO:0000256" key="7">
    <source>
        <dbReference type="ARBA" id="ARBA00023316"/>
    </source>
</evidence>
<feature type="region of interest" description="Disordered" evidence="8">
    <location>
        <begin position="1"/>
        <end position="35"/>
    </location>
</feature>
<evidence type="ECO:0000256" key="3">
    <source>
        <dbReference type="ARBA" id="ARBA00022676"/>
    </source>
</evidence>
<dbReference type="Pfam" id="PF03254">
    <property type="entry name" value="XG_FTase"/>
    <property type="match status" value="1"/>
</dbReference>
<keyword evidence="10" id="KW-1185">Reference proteome</keyword>
<evidence type="ECO:0000256" key="2">
    <source>
        <dbReference type="ARBA" id="ARBA00010481"/>
    </source>
</evidence>
<accession>A0A843WMP0</accession>
<evidence type="ECO:0000313" key="10">
    <source>
        <dbReference type="Proteomes" id="UP000652761"/>
    </source>
</evidence>
<feature type="compositionally biased region" description="Low complexity" evidence="8">
    <location>
        <begin position="23"/>
        <end position="35"/>
    </location>
</feature>
<feature type="compositionally biased region" description="Basic residues" evidence="8">
    <location>
        <begin position="296"/>
        <end position="308"/>
    </location>
</feature>
<evidence type="ECO:0008006" key="11">
    <source>
        <dbReference type="Google" id="ProtNLM"/>
    </source>
</evidence>
<dbReference type="GO" id="GO:0008107">
    <property type="term" value="F:galactoside 2-alpha-L-fucosyltransferase activity"/>
    <property type="evidence" value="ECO:0007669"/>
    <property type="project" value="InterPro"/>
</dbReference>
<dbReference type="InterPro" id="IPR004938">
    <property type="entry name" value="XG_FTase"/>
</dbReference>
<evidence type="ECO:0000256" key="5">
    <source>
        <dbReference type="ARBA" id="ARBA00023034"/>
    </source>
</evidence>
<keyword evidence="4" id="KW-0808">Transferase</keyword>
<name>A0A843WMP0_COLES</name>
<gene>
    <name evidence="9" type="ORF">Taro_039589</name>
</gene>
<dbReference type="Gene3D" id="3.40.50.11340">
    <property type="match status" value="1"/>
</dbReference>
<proteinExistence type="inferred from homology"/>
<comment type="subcellular location">
    <subcellularLocation>
        <location evidence="1">Golgi apparatus</location>
    </subcellularLocation>
</comment>
<reference evidence="9" key="1">
    <citation type="submission" date="2017-07" db="EMBL/GenBank/DDBJ databases">
        <title>Taro Niue Genome Assembly and Annotation.</title>
        <authorList>
            <person name="Atibalentja N."/>
            <person name="Keating K."/>
            <person name="Fields C.J."/>
        </authorList>
    </citation>
    <scope>NUCLEOTIDE SEQUENCE</scope>
    <source>
        <strain evidence="9">Niue_2</strain>
        <tissue evidence="9">Leaf</tissue>
    </source>
</reference>
<keyword evidence="7" id="KW-0961">Cell wall biogenesis/degradation</keyword>
<evidence type="ECO:0000256" key="4">
    <source>
        <dbReference type="ARBA" id="ARBA00022679"/>
    </source>
</evidence>
<organism evidence="9 10">
    <name type="scientific">Colocasia esculenta</name>
    <name type="common">Wild taro</name>
    <name type="synonym">Arum esculentum</name>
    <dbReference type="NCBI Taxonomy" id="4460"/>
    <lineage>
        <taxon>Eukaryota</taxon>
        <taxon>Viridiplantae</taxon>
        <taxon>Streptophyta</taxon>
        <taxon>Embryophyta</taxon>
        <taxon>Tracheophyta</taxon>
        <taxon>Spermatophyta</taxon>
        <taxon>Magnoliopsida</taxon>
        <taxon>Liliopsida</taxon>
        <taxon>Araceae</taxon>
        <taxon>Aroideae</taxon>
        <taxon>Colocasieae</taxon>
        <taxon>Colocasia</taxon>
    </lineage>
</organism>
<dbReference type="EMBL" id="NMUH01003706">
    <property type="protein sequence ID" value="MQM06761.1"/>
    <property type="molecule type" value="Genomic_DNA"/>
</dbReference>
<dbReference type="PANTHER" id="PTHR31889">
    <property type="entry name" value="FUCOSYLTRANSFERASE 2-RELATED"/>
    <property type="match status" value="1"/>
</dbReference>
<dbReference type="GO" id="GO:0009969">
    <property type="term" value="P:xyloglucan biosynthetic process"/>
    <property type="evidence" value="ECO:0007669"/>
    <property type="project" value="TreeGrafter"/>
</dbReference>
<feature type="compositionally biased region" description="Polar residues" evidence="8">
    <location>
        <begin position="349"/>
        <end position="362"/>
    </location>
</feature>
<dbReference type="FunFam" id="3.40.50.11340:FF:000005">
    <property type="entry name" value="Galactoside 2-alpha-L-fucosyltransferase"/>
    <property type="match status" value="1"/>
</dbReference>
<dbReference type="Proteomes" id="UP000652761">
    <property type="component" value="Unassembled WGS sequence"/>
</dbReference>
<dbReference type="GO" id="GO:0042546">
    <property type="term" value="P:cell wall biogenesis"/>
    <property type="evidence" value="ECO:0007669"/>
    <property type="project" value="InterPro"/>
</dbReference>
<feature type="region of interest" description="Disordered" evidence="8">
    <location>
        <begin position="291"/>
        <end position="364"/>
    </location>
</feature>
<dbReference type="AlphaFoldDB" id="A0A843WMP0"/>
<dbReference type="GO" id="GO:0005794">
    <property type="term" value="C:Golgi apparatus"/>
    <property type="evidence" value="ECO:0007669"/>
    <property type="project" value="UniProtKB-SubCell"/>
</dbReference>